<keyword evidence="3" id="KW-1185">Reference proteome</keyword>
<keyword evidence="1" id="KW-0175">Coiled coil</keyword>
<dbReference type="AlphaFoldDB" id="A0A0D7BI33"/>
<gene>
    <name evidence="2" type="ORF">CYLTODRAFT_420049</name>
</gene>
<dbReference type="EMBL" id="KN880472">
    <property type="protein sequence ID" value="KIY70198.1"/>
    <property type="molecule type" value="Genomic_DNA"/>
</dbReference>
<dbReference type="Proteomes" id="UP000054007">
    <property type="component" value="Unassembled WGS sequence"/>
</dbReference>
<feature type="coiled-coil region" evidence="1">
    <location>
        <begin position="27"/>
        <end position="89"/>
    </location>
</feature>
<protein>
    <submittedName>
        <fullName evidence="2">Uncharacterized protein</fullName>
    </submittedName>
</protein>
<evidence type="ECO:0000256" key="1">
    <source>
        <dbReference type="SAM" id="Coils"/>
    </source>
</evidence>
<proteinExistence type="predicted"/>
<name>A0A0D7BI33_9AGAR</name>
<accession>A0A0D7BI33</accession>
<reference evidence="2 3" key="1">
    <citation type="journal article" date="2015" name="Fungal Genet. Biol.">
        <title>Evolution of novel wood decay mechanisms in Agaricales revealed by the genome sequences of Fistulina hepatica and Cylindrobasidium torrendii.</title>
        <authorList>
            <person name="Floudas D."/>
            <person name="Held B.W."/>
            <person name="Riley R."/>
            <person name="Nagy L.G."/>
            <person name="Koehler G."/>
            <person name="Ransdell A.S."/>
            <person name="Younus H."/>
            <person name="Chow J."/>
            <person name="Chiniquy J."/>
            <person name="Lipzen A."/>
            <person name="Tritt A."/>
            <person name="Sun H."/>
            <person name="Haridas S."/>
            <person name="LaButti K."/>
            <person name="Ohm R.A."/>
            <person name="Kues U."/>
            <person name="Blanchette R.A."/>
            <person name="Grigoriev I.V."/>
            <person name="Minto R.E."/>
            <person name="Hibbett D.S."/>
        </authorList>
    </citation>
    <scope>NUCLEOTIDE SEQUENCE [LARGE SCALE GENOMIC DNA]</scope>
    <source>
        <strain evidence="2 3">FP15055 ss-10</strain>
    </source>
</reference>
<evidence type="ECO:0000313" key="2">
    <source>
        <dbReference type="EMBL" id="KIY70198.1"/>
    </source>
</evidence>
<organism evidence="2 3">
    <name type="scientific">Cylindrobasidium torrendii FP15055 ss-10</name>
    <dbReference type="NCBI Taxonomy" id="1314674"/>
    <lineage>
        <taxon>Eukaryota</taxon>
        <taxon>Fungi</taxon>
        <taxon>Dikarya</taxon>
        <taxon>Basidiomycota</taxon>
        <taxon>Agaricomycotina</taxon>
        <taxon>Agaricomycetes</taxon>
        <taxon>Agaricomycetidae</taxon>
        <taxon>Agaricales</taxon>
        <taxon>Marasmiineae</taxon>
        <taxon>Physalacriaceae</taxon>
        <taxon>Cylindrobasidium</taxon>
    </lineage>
</organism>
<evidence type="ECO:0000313" key="3">
    <source>
        <dbReference type="Proteomes" id="UP000054007"/>
    </source>
</evidence>
<sequence>MDSAAIVVRKLPEFLRHANYVQNVEDIDAVRAEERQLNEEISKLDEEIQAYQDTLAFHRQKLEHYTKLLQDAQNRKDDASSALARDQQLLLPSSLRTVPNEVLSNIFIQYIAMCHFFENYGRHFSYRSRGLWVQTGRIYIPHTVLRLVCRRWNSVAVSEPHLWQTVPFIMPPAASDADIEVNKGLDHEYWRQVTRNIARARTLPLDLQVRIARKKGPLSPSLLHDFLCRLKDLLPRTTHLNFEIDYISFDSAEVLASTLPLPSPSDEFPTTSFVVGSECSLYGKGLDRWILSLMAYMPMLNFARLPSMYGSHDTPEVLTLDTRYNWLTTVQLDNASVTALAGLFKCAYSLISLSIAGVDSAPPGSPILRHDTLSELSITEHDSADCLSRFALPALKKLRIGNRDRAEWHSHSMRWPCNSISEFDMQSRCALTELAVYCPLSEPEKIIPFLSSQPSLTSLTLKSAPRSLFSLLCVPTFVELRNLHTTVPITQDAHWKWDRDTSVLELMETLRKRHDIVKRGDACQCVSWMIVFHLEGWQLFGAERRRRADMRKLEADFEAIGSRLALSTEECRAFF</sequence>